<gene>
    <name evidence="2" type="ORF">B0188_11035</name>
</gene>
<proteinExistence type="predicted"/>
<dbReference type="OrthoDB" id="5683663at2"/>
<accession>A0A1T0ASQ0</accession>
<dbReference type="Proteomes" id="UP000190023">
    <property type="component" value="Unassembled WGS sequence"/>
</dbReference>
<name>A0A1T0ASQ0_9PAST</name>
<reference evidence="2 3" key="1">
    <citation type="submission" date="2017-02" db="EMBL/GenBank/DDBJ databases">
        <title>Draft genome sequence of Haemophilus felis CCUG 31170 type strain.</title>
        <authorList>
            <person name="Engstrom-Jakobsson H."/>
            <person name="Salva-Serra F."/>
            <person name="Thorell K."/>
            <person name="Gonzales-Siles L."/>
            <person name="Karlsson R."/>
            <person name="Boulund F."/>
            <person name="Engstrand L."/>
            <person name="Kristiansson E."/>
            <person name="Moore E."/>
        </authorList>
    </citation>
    <scope>NUCLEOTIDE SEQUENCE [LARGE SCALE GENOMIC DNA]</scope>
    <source>
        <strain evidence="2 3">CCUG 31170</strain>
    </source>
</reference>
<dbReference type="Pfam" id="PF04536">
    <property type="entry name" value="TPM_phosphatase"/>
    <property type="match status" value="1"/>
</dbReference>
<evidence type="ECO:0000313" key="3">
    <source>
        <dbReference type="Proteomes" id="UP000190023"/>
    </source>
</evidence>
<dbReference type="STRING" id="123822.B0188_11035"/>
<dbReference type="Gene3D" id="3.10.310.50">
    <property type="match status" value="1"/>
</dbReference>
<comment type="caution">
    <text evidence="2">The sequence shown here is derived from an EMBL/GenBank/DDBJ whole genome shotgun (WGS) entry which is preliminary data.</text>
</comment>
<organism evidence="2 3">
    <name type="scientific">[Haemophilus] felis</name>
    <dbReference type="NCBI Taxonomy" id="123822"/>
    <lineage>
        <taxon>Bacteria</taxon>
        <taxon>Pseudomonadati</taxon>
        <taxon>Pseudomonadota</taxon>
        <taxon>Gammaproteobacteria</taxon>
        <taxon>Pasteurellales</taxon>
        <taxon>Pasteurellaceae</taxon>
    </lineage>
</organism>
<feature type="domain" description="TPM" evidence="1">
    <location>
        <begin position="10"/>
        <end position="124"/>
    </location>
</feature>
<evidence type="ECO:0000313" key="2">
    <source>
        <dbReference type="EMBL" id="OOR99526.1"/>
    </source>
</evidence>
<sequence>MGLFSKIPIDKKQVEQAIAQLEQQTSAELRVYVENKMPKNAQHCAGIERAWQLFDELDMHNTQQRNGVLIYVGFKQHQCAIVGDVGIHQYVGDHFWQQQCELMISHFRQKNYTEGITVAIGNISAELTRHFPIQPNDQNELDNEVIIND</sequence>
<dbReference type="PANTHER" id="PTHR30373">
    <property type="entry name" value="UPF0603 PROTEIN YGCG"/>
    <property type="match status" value="1"/>
</dbReference>
<evidence type="ECO:0000259" key="1">
    <source>
        <dbReference type="Pfam" id="PF04536"/>
    </source>
</evidence>
<dbReference type="PANTHER" id="PTHR30373:SF8">
    <property type="entry name" value="BLL7265 PROTEIN"/>
    <property type="match status" value="1"/>
</dbReference>
<keyword evidence="3" id="KW-1185">Reference proteome</keyword>
<dbReference type="AlphaFoldDB" id="A0A1T0ASQ0"/>
<dbReference type="InterPro" id="IPR007621">
    <property type="entry name" value="TPM_dom"/>
</dbReference>
<dbReference type="EMBL" id="MUYB01000060">
    <property type="protein sequence ID" value="OOR99526.1"/>
    <property type="molecule type" value="Genomic_DNA"/>
</dbReference>
<protein>
    <recommendedName>
        <fullName evidence="1">TPM domain-containing protein</fullName>
    </recommendedName>
</protein>